<organism evidence="2 3">
    <name type="scientific">Rhodococcoides kyotonense</name>
    <dbReference type="NCBI Taxonomy" id="398843"/>
    <lineage>
        <taxon>Bacteria</taxon>
        <taxon>Bacillati</taxon>
        <taxon>Actinomycetota</taxon>
        <taxon>Actinomycetes</taxon>
        <taxon>Mycobacteriales</taxon>
        <taxon>Nocardiaceae</taxon>
        <taxon>Rhodococcoides</taxon>
    </lineage>
</organism>
<gene>
    <name evidence="2" type="ORF">A3K89_02665</name>
</gene>
<feature type="transmembrane region" description="Helical" evidence="1">
    <location>
        <begin position="28"/>
        <end position="47"/>
    </location>
</feature>
<keyword evidence="1" id="KW-0472">Membrane</keyword>
<dbReference type="RefSeq" id="WP_068424347.1">
    <property type="nucleotide sequence ID" value="NZ_LVHI01000012.1"/>
</dbReference>
<dbReference type="AlphaFoldDB" id="A0A177YFT0"/>
<evidence type="ECO:0000256" key="1">
    <source>
        <dbReference type="SAM" id="Phobius"/>
    </source>
</evidence>
<dbReference type="EMBL" id="LVHI01000012">
    <property type="protein sequence ID" value="OAK54325.1"/>
    <property type="molecule type" value="Genomic_DNA"/>
</dbReference>
<name>A0A177YFT0_9NOCA</name>
<evidence type="ECO:0008006" key="4">
    <source>
        <dbReference type="Google" id="ProtNLM"/>
    </source>
</evidence>
<comment type="caution">
    <text evidence="2">The sequence shown here is derived from an EMBL/GenBank/DDBJ whole genome shotgun (WGS) entry which is preliminary data.</text>
</comment>
<evidence type="ECO:0000313" key="2">
    <source>
        <dbReference type="EMBL" id="OAK54325.1"/>
    </source>
</evidence>
<feature type="transmembrane region" description="Helical" evidence="1">
    <location>
        <begin position="53"/>
        <end position="71"/>
    </location>
</feature>
<reference evidence="2 3" key="1">
    <citation type="submission" date="2016-03" db="EMBL/GenBank/DDBJ databases">
        <title>Genome sequence of Rhodococcus kyotonensis KB10.</title>
        <authorList>
            <person name="Jeong H."/>
            <person name="Hong C.E."/>
            <person name="Jo S.H."/>
            <person name="Park J.M."/>
        </authorList>
    </citation>
    <scope>NUCLEOTIDE SEQUENCE [LARGE SCALE GENOMIC DNA]</scope>
    <source>
        <strain evidence="2 3">KB10</strain>
    </source>
</reference>
<sequence>MPADGRGADHVDLDLVPAELIAPRLRKVAVGAVVVGVLLAVIASFFLPVAVAVVLGVVVAVPAAGSAWVGLRRRLWLDGTTLHARGAVRTRALDVPTLVSAEVQVRTARIDQISLRLYDGRTRVSIPLALYTQGGGRELPILSLRALADALWTSELVPAAAVASVLVDQLKAEARDAGLNERPLYRAIELVREAGRTPMATLTDREVAGLSS</sequence>
<protein>
    <recommendedName>
        <fullName evidence="4">PH domain-containing protein</fullName>
    </recommendedName>
</protein>
<keyword evidence="1" id="KW-0812">Transmembrane</keyword>
<accession>A0A177YFT0</accession>
<dbReference type="Proteomes" id="UP000077519">
    <property type="component" value="Unassembled WGS sequence"/>
</dbReference>
<keyword evidence="1" id="KW-1133">Transmembrane helix</keyword>
<keyword evidence="3" id="KW-1185">Reference proteome</keyword>
<evidence type="ECO:0000313" key="3">
    <source>
        <dbReference type="Proteomes" id="UP000077519"/>
    </source>
</evidence>
<proteinExistence type="predicted"/>